<dbReference type="Proteomes" id="UP000001227">
    <property type="component" value="Chromosome"/>
</dbReference>
<dbReference type="NCBIfam" id="TIGR02395">
    <property type="entry name" value="rpoN_sigma"/>
    <property type="match status" value="1"/>
</dbReference>
<dbReference type="PANTHER" id="PTHR32248">
    <property type="entry name" value="RNA POLYMERASE SIGMA-54 FACTOR"/>
    <property type="match status" value="1"/>
</dbReference>
<dbReference type="InterPro" id="IPR000394">
    <property type="entry name" value="RNA_pol_sigma_54"/>
</dbReference>
<dbReference type="GO" id="GO:0003677">
    <property type="term" value="F:DNA binding"/>
    <property type="evidence" value="ECO:0007669"/>
    <property type="project" value="UniProtKB-KW"/>
</dbReference>
<evidence type="ECO:0000256" key="6">
    <source>
        <dbReference type="ARBA" id="ARBA00023082"/>
    </source>
</evidence>
<keyword evidence="8" id="KW-0804">Transcription</keyword>
<dbReference type="PROSITE" id="PS00718">
    <property type="entry name" value="SIGMA54_2"/>
    <property type="match status" value="1"/>
</dbReference>
<name>B3ESG5_AMOA5</name>
<dbReference type="GO" id="GO:0001216">
    <property type="term" value="F:DNA-binding transcription activator activity"/>
    <property type="evidence" value="ECO:0007669"/>
    <property type="project" value="InterPro"/>
</dbReference>
<dbReference type="Pfam" id="PF00309">
    <property type="entry name" value="Sigma54_AID"/>
    <property type="match status" value="1"/>
</dbReference>
<sequence length="479" mass="55377">MQKLRLTQKLTQKLTPQQIQLVKLLQIPSIDINARIQQELAENPVLEPANDNVEYLQEAEDNSAIDTMTVGYIDELPQKNYLTYRDYEAEERWLRKEASVPNRYSLQEQLLEQLEMLRLDEGQHKIGEYLIGSLETDGYIRRDLAALANDLLLTQYIQTNETEVETILKKIQTFDPPGIGARSLQECLLIQLNRQPSKPVRNMAIQILNQTFELFTKKHYSQIIKKLAIEDQELFKEALELIAKLNPKPGGTLGSDIQQNQILYPDFLVTKHNQQLEVRLNAYNTPELRLSRSYIHILETSQKLGKDKKKSPSLQAASSFVKQKAESAKWFIEALNQRKKTLLRTMQAIVQLQYDFFMEEDESKLKPMILKDVAKIIEMDISTVSRIVNNKSVQTQFGIYPLKFFFTEAISTTMGEDVSSKAVKQALLELIQQESKQQPYADEQLTAMLVDKGYHIARRTVAKYREQLNMPVARLRKEL</sequence>
<evidence type="ECO:0000256" key="4">
    <source>
        <dbReference type="ARBA" id="ARBA00022695"/>
    </source>
</evidence>
<dbReference type="InterPro" id="IPR038709">
    <property type="entry name" value="RpoN_core-bd_sf"/>
</dbReference>
<dbReference type="HOGENOM" id="CLU_020569_0_1_10"/>
<dbReference type="eggNOG" id="COG1508">
    <property type="taxonomic scope" value="Bacteria"/>
</dbReference>
<protein>
    <recommendedName>
        <fullName evidence="13">RNA polymerase sigma-54 factor</fullName>
    </recommendedName>
</protein>
<feature type="domain" description="RNA polymerase sigma factor 54 core-binding" evidence="10">
    <location>
        <begin position="99"/>
        <end position="294"/>
    </location>
</feature>
<keyword evidence="4" id="KW-0548">Nucleotidyltransferase</keyword>
<dbReference type="PROSITE" id="PS50044">
    <property type="entry name" value="SIGMA54_3"/>
    <property type="match status" value="1"/>
</dbReference>
<evidence type="ECO:0000259" key="10">
    <source>
        <dbReference type="Pfam" id="PF04963"/>
    </source>
</evidence>
<dbReference type="AlphaFoldDB" id="B3ESG5"/>
<keyword evidence="2" id="KW-0240">DNA-directed RNA polymerase</keyword>
<evidence type="ECO:0000256" key="2">
    <source>
        <dbReference type="ARBA" id="ARBA00022478"/>
    </source>
</evidence>
<dbReference type="EMBL" id="CP001102">
    <property type="protein sequence ID" value="ACE06167.1"/>
    <property type="molecule type" value="Genomic_DNA"/>
</dbReference>
<keyword evidence="3" id="KW-0808">Transferase</keyword>
<evidence type="ECO:0000259" key="9">
    <source>
        <dbReference type="Pfam" id="PF04552"/>
    </source>
</evidence>
<evidence type="ECO:0000256" key="5">
    <source>
        <dbReference type="ARBA" id="ARBA00023015"/>
    </source>
</evidence>
<evidence type="ECO:0000256" key="8">
    <source>
        <dbReference type="ARBA" id="ARBA00023163"/>
    </source>
</evidence>
<dbReference type="OrthoDB" id="9814402at2"/>
<accession>B3ESG5</accession>
<evidence type="ECO:0000313" key="12">
    <source>
        <dbReference type="Proteomes" id="UP000001227"/>
    </source>
</evidence>
<proteinExistence type="inferred from homology"/>
<keyword evidence="12" id="KW-1185">Reference proteome</keyword>
<dbReference type="GO" id="GO:0000428">
    <property type="term" value="C:DNA-directed RNA polymerase complex"/>
    <property type="evidence" value="ECO:0007669"/>
    <property type="project" value="UniProtKB-KW"/>
</dbReference>
<evidence type="ECO:0000313" key="11">
    <source>
        <dbReference type="EMBL" id="ACE06167.1"/>
    </source>
</evidence>
<evidence type="ECO:0008006" key="13">
    <source>
        <dbReference type="Google" id="ProtNLM"/>
    </source>
</evidence>
<dbReference type="GO" id="GO:0006352">
    <property type="term" value="P:DNA-templated transcription initiation"/>
    <property type="evidence" value="ECO:0007669"/>
    <property type="project" value="InterPro"/>
</dbReference>
<evidence type="ECO:0000256" key="7">
    <source>
        <dbReference type="ARBA" id="ARBA00023125"/>
    </source>
</evidence>
<gene>
    <name evidence="11" type="ordered locus">Aasi_0789</name>
</gene>
<keyword evidence="7" id="KW-0238">DNA-binding</keyword>
<organism evidence="11 12">
    <name type="scientific">Amoebophilus asiaticus (strain 5a2)</name>
    <dbReference type="NCBI Taxonomy" id="452471"/>
    <lineage>
        <taxon>Bacteria</taxon>
        <taxon>Pseudomonadati</taxon>
        <taxon>Bacteroidota</taxon>
        <taxon>Cytophagia</taxon>
        <taxon>Cytophagales</taxon>
        <taxon>Amoebophilaceae</taxon>
        <taxon>Candidatus Amoebophilus</taxon>
    </lineage>
</organism>
<dbReference type="InterPro" id="IPR007634">
    <property type="entry name" value="RNA_pol_sigma_54_DNA-bd"/>
</dbReference>
<dbReference type="PIRSF" id="PIRSF000774">
    <property type="entry name" value="RpoN"/>
    <property type="match status" value="1"/>
</dbReference>
<dbReference type="Gene3D" id="1.10.10.60">
    <property type="entry name" value="Homeodomain-like"/>
    <property type="match status" value="1"/>
</dbReference>
<dbReference type="RefSeq" id="WP_012472936.1">
    <property type="nucleotide sequence ID" value="NC_010830.1"/>
</dbReference>
<dbReference type="GO" id="GO:0016779">
    <property type="term" value="F:nucleotidyltransferase activity"/>
    <property type="evidence" value="ECO:0007669"/>
    <property type="project" value="UniProtKB-KW"/>
</dbReference>
<keyword evidence="5" id="KW-0805">Transcription regulation</keyword>
<dbReference type="Pfam" id="PF04963">
    <property type="entry name" value="Sigma54_CBD"/>
    <property type="match status" value="1"/>
</dbReference>
<comment type="similarity">
    <text evidence="1">Belongs to the sigma-54 factor family.</text>
</comment>
<evidence type="ECO:0000256" key="3">
    <source>
        <dbReference type="ARBA" id="ARBA00022679"/>
    </source>
</evidence>
<dbReference type="Pfam" id="PF04552">
    <property type="entry name" value="Sigma54_DBD"/>
    <property type="match status" value="1"/>
</dbReference>
<dbReference type="GO" id="GO:0016987">
    <property type="term" value="F:sigma factor activity"/>
    <property type="evidence" value="ECO:0007669"/>
    <property type="project" value="UniProtKB-KW"/>
</dbReference>
<dbReference type="KEGG" id="aas:Aasi_0789"/>
<keyword evidence="6" id="KW-0731">Sigma factor</keyword>
<evidence type="ECO:0000256" key="1">
    <source>
        <dbReference type="ARBA" id="ARBA00008798"/>
    </source>
</evidence>
<dbReference type="InterPro" id="IPR007046">
    <property type="entry name" value="RNA_pol_sigma_54_core-bd"/>
</dbReference>
<dbReference type="STRING" id="452471.Aasi_0789"/>
<reference evidence="11 12" key="1">
    <citation type="journal article" date="2010" name="J. Bacteriol.">
        <title>The genome of the amoeba symbiont 'Candidatus Amoebophilus asiaticus' reveals common mechanisms for host cell interaction among amoeba-associated bacteria.</title>
        <authorList>
            <person name="Schmitz-Esser S."/>
            <person name="Tischler P."/>
            <person name="Arnold R."/>
            <person name="Montanaro J."/>
            <person name="Wagner M."/>
            <person name="Rattei T."/>
            <person name="Horn M."/>
        </authorList>
    </citation>
    <scope>NUCLEOTIDE SEQUENCE [LARGE SCALE GENOMIC DNA]</scope>
    <source>
        <strain evidence="11 12">5a2</strain>
    </source>
</reference>
<dbReference type="PRINTS" id="PR00045">
    <property type="entry name" value="SIGMA54FCT"/>
</dbReference>
<dbReference type="PANTHER" id="PTHR32248:SF4">
    <property type="entry name" value="RNA POLYMERASE SIGMA-54 FACTOR"/>
    <property type="match status" value="1"/>
</dbReference>
<dbReference type="Gene3D" id="1.10.10.1330">
    <property type="entry name" value="RNA polymerase sigma-54 factor, core-binding domain"/>
    <property type="match status" value="1"/>
</dbReference>
<feature type="domain" description="RNA polymerase sigma factor 54 DNA-binding" evidence="9">
    <location>
        <begin position="319"/>
        <end position="477"/>
    </location>
</feature>